<keyword evidence="7" id="KW-0175">Coiled coil</keyword>
<keyword evidence="4" id="KW-1003">Cell membrane</keyword>
<feature type="domain" description="Multidrug resistance protein MdtA-like barrel-sandwich hybrid" evidence="10">
    <location>
        <begin position="71"/>
        <end position="212"/>
    </location>
</feature>
<protein>
    <submittedName>
        <fullName evidence="13">Efflux RND transporter periplasmic adaptor subunit</fullName>
    </submittedName>
</protein>
<dbReference type="SUPFAM" id="SSF111369">
    <property type="entry name" value="HlyD-like secretion proteins"/>
    <property type="match status" value="1"/>
</dbReference>
<evidence type="ECO:0000259" key="10">
    <source>
        <dbReference type="Pfam" id="PF25917"/>
    </source>
</evidence>
<name>A0A4R5QL93_9PROT</name>
<accession>A0A4R5QL93</accession>
<dbReference type="FunFam" id="2.40.420.20:FF:000001">
    <property type="entry name" value="Efflux RND transporter periplasmic adaptor subunit"/>
    <property type="match status" value="1"/>
</dbReference>
<dbReference type="InterPro" id="IPR006143">
    <property type="entry name" value="RND_pump_MFP"/>
</dbReference>
<dbReference type="Gene3D" id="1.10.287.470">
    <property type="entry name" value="Helix hairpin bin"/>
    <property type="match status" value="1"/>
</dbReference>
<evidence type="ECO:0000256" key="7">
    <source>
        <dbReference type="SAM" id="Coils"/>
    </source>
</evidence>
<evidence type="ECO:0000259" key="9">
    <source>
        <dbReference type="Pfam" id="PF25876"/>
    </source>
</evidence>
<evidence type="ECO:0000256" key="1">
    <source>
        <dbReference type="ARBA" id="ARBA00004236"/>
    </source>
</evidence>
<feature type="coiled-coil region" evidence="7">
    <location>
        <begin position="111"/>
        <end position="138"/>
    </location>
</feature>
<dbReference type="AlphaFoldDB" id="A0A4R5QL93"/>
<keyword evidence="5" id="KW-0997">Cell inner membrane</keyword>
<dbReference type="NCBIfam" id="TIGR01730">
    <property type="entry name" value="RND_mfp"/>
    <property type="match status" value="1"/>
</dbReference>
<comment type="caution">
    <text evidence="13">The sequence shown here is derived from an EMBL/GenBank/DDBJ whole genome shotgun (WGS) entry which is preliminary data.</text>
</comment>
<proteinExistence type="inferred from homology"/>
<dbReference type="Proteomes" id="UP000295096">
    <property type="component" value="Unassembled WGS sequence"/>
</dbReference>
<dbReference type="InterPro" id="IPR058625">
    <property type="entry name" value="MdtA-like_BSH"/>
</dbReference>
<evidence type="ECO:0000313" key="13">
    <source>
        <dbReference type="EMBL" id="TDH63551.1"/>
    </source>
</evidence>
<dbReference type="Gene3D" id="2.40.50.100">
    <property type="match status" value="1"/>
</dbReference>
<feature type="region of interest" description="Disordered" evidence="8">
    <location>
        <begin position="240"/>
        <end position="260"/>
    </location>
</feature>
<dbReference type="Pfam" id="PF25917">
    <property type="entry name" value="BSH_RND"/>
    <property type="match status" value="1"/>
</dbReference>
<evidence type="ECO:0000256" key="3">
    <source>
        <dbReference type="ARBA" id="ARBA00022448"/>
    </source>
</evidence>
<gene>
    <name evidence="13" type="ORF">E2C06_06910</name>
</gene>
<dbReference type="Pfam" id="PF25944">
    <property type="entry name" value="Beta-barrel_RND"/>
    <property type="match status" value="1"/>
</dbReference>
<evidence type="ECO:0000256" key="2">
    <source>
        <dbReference type="ARBA" id="ARBA00009477"/>
    </source>
</evidence>
<dbReference type="Pfam" id="PF25967">
    <property type="entry name" value="RND-MFP_C"/>
    <property type="match status" value="1"/>
</dbReference>
<evidence type="ECO:0000256" key="8">
    <source>
        <dbReference type="SAM" id="MobiDB-lite"/>
    </source>
</evidence>
<reference evidence="13 14" key="1">
    <citation type="journal article" date="2016" name="J. Microbiol.">
        <title>Dankookia rubra gen. nov., sp. nov., an alphaproteobacterium isolated from sediment of a shallow stream.</title>
        <authorList>
            <person name="Kim W.H."/>
            <person name="Kim D.H."/>
            <person name="Kang K."/>
            <person name="Ahn T.Y."/>
        </authorList>
    </citation>
    <scope>NUCLEOTIDE SEQUENCE [LARGE SCALE GENOMIC DNA]</scope>
    <source>
        <strain evidence="13 14">JCM30602</strain>
    </source>
</reference>
<dbReference type="Pfam" id="PF25876">
    <property type="entry name" value="HH_MFP_RND"/>
    <property type="match status" value="1"/>
</dbReference>
<feature type="domain" description="Multidrug resistance protein MdtA-like alpha-helical hairpin" evidence="9">
    <location>
        <begin position="111"/>
        <end position="180"/>
    </location>
</feature>
<dbReference type="RefSeq" id="WP_133287848.1">
    <property type="nucleotide sequence ID" value="NZ_SMSJ01000005.1"/>
</dbReference>
<evidence type="ECO:0000313" key="14">
    <source>
        <dbReference type="Proteomes" id="UP000295096"/>
    </source>
</evidence>
<sequence length="398" mass="42406">MRIRRALTGAFLAFVLVAGGIAGWRLLAEPAAGAQDRKGPEPPVTVVLAAAEARDVPVWRSGLGSVQAFQTVTVRARVDGQLDDVAFTEGQQVRQGDLLARIDPRPFQASLDQAVAQKARDEAQLANARLDLQRYQTLSRTEGASRQQLDTQRAQVAQLEATVQSDAASIDNARTQLDYTRITAPLSGRLGVRLVDAGNIVHAADTNGLVVIAQLHPIALLFTLPQDDLAAVLRRQREAVGAQPDATPEGGPREPPSNGLPVQALARDGRVLSEGRLLLADNRIDPASGTVQLKAAFPNLDDALWPGQLVSARLLLETRRGAVTIPAAAVQRGQEGPFAYVLKPDQSVELRKLRLGPQAEGSAVVDEGLAAGEQVVTDGLHRLRPGARVKPAGAQARR</sequence>
<dbReference type="InterPro" id="IPR058627">
    <property type="entry name" value="MdtA-like_C"/>
</dbReference>
<dbReference type="Gene3D" id="2.40.420.20">
    <property type="match status" value="1"/>
</dbReference>
<evidence type="ECO:0000259" key="11">
    <source>
        <dbReference type="Pfam" id="PF25944"/>
    </source>
</evidence>
<dbReference type="OrthoDB" id="9783047at2"/>
<evidence type="ECO:0000256" key="6">
    <source>
        <dbReference type="ARBA" id="ARBA00023136"/>
    </source>
</evidence>
<dbReference type="GO" id="GO:1990281">
    <property type="term" value="C:efflux pump complex"/>
    <property type="evidence" value="ECO:0007669"/>
    <property type="project" value="TreeGrafter"/>
</dbReference>
<feature type="domain" description="Multidrug resistance protein MdtA-like C-terminal permuted SH3" evidence="12">
    <location>
        <begin position="322"/>
        <end position="382"/>
    </location>
</feature>
<dbReference type="Gene3D" id="2.40.30.170">
    <property type="match status" value="1"/>
</dbReference>
<evidence type="ECO:0000256" key="4">
    <source>
        <dbReference type="ARBA" id="ARBA00022475"/>
    </source>
</evidence>
<organism evidence="13 14">
    <name type="scientific">Dankookia rubra</name>
    <dbReference type="NCBI Taxonomy" id="1442381"/>
    <lineage>
        <taxon>Bacteria</taxon>
        <taxon>Pseudomonadati</taxon>
        <taxon>Pseudomonadota</taxon>
        <taxon>Alphaproteobacteria</taxon>
        <taxon>Acetobacterales</taxon>
        <taxon>Roseomonadaceae</taxon>
        <taxon>Dankookia</taxon>
    </lineage>
</organism>
<dbReference type="EMBL" id="SMSJ01000005">
    <property type="protein sequence ID" value="TDH63551.1"/>
    <property type="molecule type" value="Genomic_DNA"/>
</dbReference>
<dbReference type="InterPro" id="IPR058626">
    <property type="entry name" value="MdtA-like_b-barrel"/>
</dbReference>
<comment type="subcellular location">
    <subcellularLocation>
        <location evidence="1">Cell membrane</location>
    </subcellularLocation>
</comment>
<dbReference type="PANTHER" id="PTHR30469">
    <property type="entry name" value="MULTIDRUG RESISTANCE PROTEIN MDTA"/>
    <property type="match status" value="1"/>
</dbReference>
<dbReference type="PANTHER" id="PTHR30469:SF12">
    <property type="entry name" value="MULTIDRUG RESISTANCE PROTEIN MDTA"/>
    <property type="match status" value="1"/>
</dbReference>
<dbReference type="GO" id="GO:0030313">
    <property type="term" value="C:cell envelope"/>
    <property type="evidence" value="ECO:0007669"/>
    <property type="project" value="UniProtKB-SubCell"/>
</dbReference>
<feature type="domain" description="Multidrug resistance protein MdtA-like beta-barrel" evidence="11">
    <location>
        <begin position="217"/>
        <end position="316"/>
    </location>
</feature>
<evidence type="ECO:0000259" key="12">
    <source>
        <dbReference type="Pfam" id="PF25967"/>
    </source>
</evidence>
<keyword evidence="14" id="KW-1185">Reference proteome</keyword>
<keyword evidence="3" id="KW-0813">Transport</keyword>
<dbReference type="InterPro" id="IPR058624">
    <property type="entry name" value="MdtA-like_HH"/>
</dbReference>
<keyword evidence="6" id="KW-0472">Membrane</keyword>
<dbReference type="GO" id="GO:0015562">
    <property type="term" value="F:efflux transmembrane transporter activity"/>
    <property type="evidence" value="ECO:0007669"/>
    <property type="project" value="TreeGrafter"/>
</dbReference>
<comment type="similarity">
    <text evidence="2">Belongs to the membrane fusion protein (MFP) (TC 8.A.1) family.</text>
</comment>
<evidence type="ECO:0000256" key="5">
    <source>
        <dbReference type="ARBA" id="ARBA00022519"/>
    </source>
</evidence>